<dbReference type="InterPro" id="IPR022941">
    <property type="entry name" value="SRP54"/>
</dbReference>
<dbReference type="GO" id="GO:0006616">
    <property type="term" value="P:SRP-dependent cotranslational protein targeting to membrane, translocation"/>
    <property type="evidence" value="ECO:0007669"/>
    <property type="project" value="TreeGrafter"/>
</dbReference>
<dbReference type="SUPFAM" id="SSF47364">
    <property type="entry name" value="Domain of the SRP/SRP receptor G-proteins"/>
    <property type="match status" value="1"/>
</dbReference>
<dbReference type="InterPro" id="IPR042101">
    <property type="entry name" value="SRP54_N_sf"/>
</dbReference>
<dbReference type="EnsemblPlants" id="AET6Gv20538800.1">
    <property type="protein sequence ID" value="AET6Gv20538800.1"/>
    <property type="gene ID" value="AET6Gv20538800"/>
</dbReference>
<dbReference type="Proteomes" id="UP000015105">
    <property type="component" value="Chromosome 6D"/>
</dbReference>
<evidence type="ECO:0000313" key="4">
    <source>
        <dbReference type="Proteomes" id="UP000015105"/>
    </source>
</evidence>
<proteinExistence type="predicted"/>
<dbReference type="GO" id="GO:0008312">
    <property type="term" value="F:7S RNA binding"/>
    <property type="evidence" value="ECO:0007669"/>
    <property type="project" value="TreeGrafter"/>
</dbReference>
<evidence type="ECO:0000313" key="3">
    <source>
        <dbReference type="EnsemblPlants" id="AET6Gv20538800.1"/>
    </source>
</evidence>
<dbReference type="Gramene" id="AET6Gv20538800.1">
    <property type="protein sequence ID" value="AET6Gv20538800.1"/>
    <property type="gene ID" value="AET6Gv20538800"/>
</dbReference>
<dbReference type="InterPro" id="IPR013822">
    <property type="entry name" value="Signal_recog_particl_SRP54_hlx"/>
</dbReference>
<evidence type="ECO:0000259" key="2">
    <source>
        <dbReference type="Pfam" id="PF02881"/>
    </source>
</evidence>
<keyword evidence="4" id="KW-1185">Reference proteome</keyword>
<reference evidence="3" key="5">
    <citation type="journal article" date="2021" name="G3 (Bethesda)">
        <title>Aegilops tauschii genome assembly Aet v5.0 features greater sequence contiguity and improved annotation.</title>
        <authorList>
            <person name="Wang L."/>
            <person name="Zhu T."/>
            <person name="Rodriguez J.C."/>
            <person name="Deal K.R."/>
            <person name="Dubcovsky J."/>
            <person name="McGuire P.E."/>
            <person name="Lux T."/>
            <person name="Spannagl M."/>
            <person name="Mayer K.F.X."/>
            <person name="Baldrich P."/>
            <person name="Meyers B.C."/>
            <person name="Huo N."/>
            <person name="Gu Y.Q."/>
            <person name="Zhou H."/>
            <person name="Devos K.M."/>
            <person name="Bennetzen J.L."/>
            <person name="Unver T."/>
            <person name="Budak H."/>
            <person name="Gulick P.J."/>
            <person name="Galiba G."/>
            <person name="Kalapos B."/>
            <person name="Nelson D.R."/>
            <person name="Li P."/>
            <person name="You F.M."/>
            <person name="Luo M.C."/>
            <person name="Dvorak J."/>
        </authorList>
    </citation>
    <scope>NUCLEOTIDE SEQUENCE [LARGE SCALE GENOMIC DNA]</scope>
    <source>
        <strain evidence="3">cv. AL8/78</strain>
    </source>
</reference>
<name>A0A453NY85_AEGTS</name>
<dbReference type="PANTHER" id="PTHR11564:SF5">
    <property type="entry name" value="SIGNAL RECOGNITION PARTICLE SUBUNIT SRP54"/>
    <property type="match status" value="1"/>
</dbReference>
<dbReference type="GO" id="GO:0030942">
    <property type="term" value="F:endoplasmic reticulum signal peptide binding"/>
    <property type="evidence" value="ECO:0007669"/>
    <property type="project" value="TreeGrafter"/>
</dbReference>
<reference evidence="4" key="2">
    <citation type="journal article" date="2017" name="Nat. Plants">
        <title>The Aegilops tauschii genome reveals multiple impacts of transposons.</title>
        <authorList>
            <person name="Zhao G."/>
            <person name="Zou C."/>
            <person name="Li K."/>
            <person name="Wang K."/>
            <person name="Li T."/>
            <person name="Gao L."/>
            <person name="Zhang X."/>
            <person name="Wang H."/>
            <person name="Yang Z."/>
            <person name="Liu X."/>
            <person name="Jiang W."/>
            <person name="Mao L."/>
            <person name="Kong X."/>
            <person name="Jiao Y."/>
            <person name="Jia J."/>
        </authorList>
    </citation>
    <scope>NUCLEOTIDE SEQUENCE [LARGE SCALE GENOMIC DNA]</scope>
    <source>
        <strain evidence="4">cv. AL8/78</strain>
    </source>
</reference>
<feature type="domain" description="Signal recognition particle SRP54 helical bundle" evidence="2">
    <location>
        <begin position="6"/>
        <end position="44"/>
    </location>
</feature>
<comment type="subcellular location">
    <subcellularLocation>
        <location evidence="1">Cytoplasm</location>
    </subcellularLocation>
</comment>
<dbReference type="GO" id="GO:0005525">
    <property type="term" value="F:GTP binding"/>
    <property type="evidence" value="ECO:0007669"/>
    <property type="project" value="InterPro"/>
</dbReference>
<accession>A0A453NY85</accession>
<dbReference type="GO" id="GO:0005786">
    <property type="term" value="C:signal recognition particle, endoplasmic reticulum targeting"/>
    <property type="evidence" value="ECO:0007669"/>
    <property type="project" value="TreeGrafter"/>
</dbReference>
<dbReference type="GO" id="GO:0005829">
    <property type="term" value="C:cytosol"/>
    <property type="evidence" value="ECO:0007669"/>
    <property type="project" value="TreeGrafter"/>
</dbReference>
<dbReference type="Pfam" id="PF02881">
    <property type="entry name" value="SRP54_N"/>
    <property type="match status" value="1"/>
</dbReference>
<dbReference type="Gene3D" id="1.20.120.140">
    <property type="entry name" value="Signal recognition particle SRP54, nucleotide-binding domain"/>
    <property type="match status" value="1"/>
</dbReference>
<protein>
    <recommendedName>
        <fullName evidence="2">Signal recognition particle SRP54 helical bundle domain-containing protein</fullName>
    </recommendedName>
</protein>
<dbReference type="STRING" id="200361.A0A453NY85"/>
<dbReference type="GO" id="GO:0003924">
    <property type="term" value="F:GTPase activity"/>
    <property type="evidence" value="ECO:0007669"/>
    <property type="project" value="InterPro"/>
</dbReference>
<sequence length="54" mass="5779">MVLAQLGGSISHALAQMSNAAVIDEKVLGECLNEISRTLLQSDVRKIINLETLA</sequence>
<organism evidence="3 4">
    <name type="scientific">Aegilops tauschii subsp. strangulata</name>
    <name type="common">Goatgrass</name>
    <dbReference type="NCBI Taxonomy" id="200361"/>
    <lineage>
        <taxon>Eukaryota</taxon>
        <taxon>Viridiplantae</taxon>
        <taxon>Streptophyta</taxon>
        <taxon>Embryophyta</taxon>
        <taxon>Tracheophyta</taxon>
        <taxon>Spermatophyta</taxon>
        <taxon>Magnoliopsida</taxon>
        <taxon>Liliopsida</taxon>
        <taxon>Poales</taxon>
        <taxon>Poaceae</taxon>
        <taxon>BOP clade</taxon>
        <taxon>Pooideae</taxon>
        <taxon>Triticodae</taxon>
        <taxon>Triticeae</taxon>
        <taxon>Triticinae</taxon>
        <taxon>Aegilops</taxon>
    </lineage>
</organism>
<dbReference type="PANTHER" id="PTHR11564">
    <property type="entry name" value="SIGNAL RECOGNITION PARTICLE 54K PROTEIN SRP54"/>
    <property type="match status" value="1"/>
</dbReference>
<dbReference type="InterPro" id="IPR036225">
    <property type="entry name" value="SRP/SRP_N"/>
</dbReference>
<evidence type="ECO:0000256" key="1">
    <source>
        <dbReference type="ARBA" id="ARBA00004496"/>
    </source>
</evidence>
<reference evidence="3" key="3">
    <citation type="journal article" date="2017" name="Nature">
        <title>Genome sequence of the progenitor of the wheat D genome Aegilops tauschii.</title>
        <authorList>
            <person name="Luo M.C."/>
            <person name="Gu Y.Q."/>
            <person name="Puiu D."/>
            <person name="Wang H."/>
            <person name="Twardziok S.O."/>
            <person name="Deal K.R."/>
            <person name="Huo N."/>
            <person name="Zhu T."/>
            <person name="Wang L."/>
            <person name="Wang Y."/>
            <person name="McGuire P.E."/>
            <person name="Liu S."/>
            <person name="Long H."/>
            <person name="Ramasamy R.K."/>
            <person name="Rodriguez J.C."/>
            <person name="Van S.L."/>
            <person name="Yuan L."/>
            <person name="Wang Z."/>
            <person name="Xia Z."/>
            <person name="Xiao L."/>
            <person name="Anderson O.D."/>
            <person name="Ouyang S."/>
            <person name="Liang Y."/>
            <person name="Zimin A.V."/>
            <person name="Pertea G."/>
            <person name="Qi P."/>
            <person name="Bennetzen J.L."/>
            <person name="Dai X."/>
            <person name="Dawson M.W."/>
            <person name="Muller H.G."/>
            <person name="Kugler K."/>
            <person name="Rivarola-Duarte L."/>
            <person name="Spannagl M."/>
            <person name="Mayer K.F.X."/>
            <person name="Lu F.H."/>
            <person name="Bevan M.W."/>
            <person name="Leroy P."/>
            <person name="Li P."/>
            <person name="You F.M."/>
            <person name="Sun Q."/>
            <person name="Liu Z."/>
            <person name="Lyons E."/>
            <person name="Wicker T."/>
            <person name="Salzberg S.L."/>
            <person name="Devos K.M."/>
            <person name="Dvorak J."/>
        </authorList>
    </citation>
    <scope>NUCLEOTIDE SEQUENCE [LARGE SCALE GENOMIC DNA]</scope>
    <source>
        <strain evidence="3">cv. AL8/78</strain>
    </source>
</reference>
<reference evidence="3" key="4">
    <citation type="submission" date="2019-03" db="UniProtKB">
        <authorList>
            <consortium name="EnsemblPlants"/>
        </authorList>
    </citation>
    <scope>IDENTIFICATION</scope>
</reference>
<reference evidence="4" key="1">
    <citation type="journal article" date="2014" name="Science">
        <title>Ancient hybridizations among the ancestral genomes of bread wheat.</title>
        <authorList>
            <consortium name="International Wheat Genome Sequencing Consortium,"/>
            <person name="Marcussen T."/>
            <person name="Sandve S.R."/>
            <person name="Heier L."/>
            <person name="Spannagl M."/>
            <person name="Pfeifer M."/>
            <person name="Jakobsen K.S."/>
            <person name="Wulff B.B."/>
            <person name="Steuernagel B."/>
            <person name="Mayer K.F."/>
            <person name="Olsen O.A."/>
        </authorList>
    </citation>
    <scope>NUCLEOTIDE SEQUENCE [LARGE SCALE GENOMIC DNA]</scope>
    <source>
        <strain evidence="4">cv. AL8/78</strain>
    </source>
</reference>
<dbReference type="AlphaFoldDB" id="A0A453NY85"/>